<dbReference type="InterPro" id="IPR051393">
    <property type="entry name" value="ABC_transporter_permease"/>
</dbReference>
<feature type="transmembrane region" description="Helical" evidence="7">
    <location>
        <begin position="195"/>
        <end position="217"/>
    </location>
</feature>
<feature type="transmembrane region" description="Helical" evidence="7">
    <location>
        <begin position="12"/>
        <end position="34"/>
    </location>
</feature>
<dbReference type="CDD" id="cd06261">
    <property type="entry name" value="TM_PBP2"/>
    <property type="match status" value="1"/>
</dbReference>
<evidence type="ECO:0000256" key="2">
    <source>
        <dbReference type="ARBA" id="ARBA00022448"/>
    </source>
</evidence>
<evidence type="ECO:0000256" key="3">
    <source>
        <dbReference type="ARBA" id="ARBA00022475"/>
    </source>
</evidence>
<evidence type="ECO:0000256" key="1">
    <source>
        <dbReference type="ARBA" id="ARBA00004651"/>
    </source>
</evidence>
<keyword evidence="5 7" id="KW-1133">Transmembrane helix</keyword>
<evidence type="ECO:0000259" key="8">
    <source>
        <dbReference type="PROSITE" id="PS50928"/>
    </source>
</evidence>
<gene>
    <name evidence="9" type="ORF">AN964_11265</name>
</gene>
<keyword evidence="6 7" id="KW-0472">Membrane</keyword>
<evidence type="ECO:0000256" key="5">
    <source>
        <dbReference type="ARBA" id="ARBA00022989"/>
    </source>
</evidence>
<protein>
    <recommendedName>
        <fullName evidence="8">ABC transmembrane type-1 domain-containing protein</fullName>
    </recommendedName>
</protein>
<keyword evidence="2 7" id="KW-0813">Transport</keyword>
<dbReference type="STRING" id="157838.AN964_11265"/>
<proteinExistence type="inferred from homology"/>
<dbReference type="PROSITE" id="PS50928">
    <property type="entry name" value="ABC_TM1"/>
    <property type="match status" value="1"/>
</dbReference>
<dbReference type="Gene3D" id="1.10.3720.10">
    <property type="entry name" value="MetI-like"/>
    <property type="match status" value="1"/>
</dbReference>
<feature type="transmembrane region" description="Helical" evidence="7">
    <location>
        <begin position="68"/>
        <end position="89"/>
    </location>
</feature>
<dbReference type="AlphaFoldDB" id="A0A0Q3X0Q6"/>
<comment type="subcellular location">
    <subcellularLocation>
        <location evidence="1 7">Cell membrane</location>
        <topology evidence="1 7">Multi-pass membrane protein</topology>
    </subcellularLocation>
</comment>
<feature type="transmembrane region" description="Helical" evidence="7">
    <location>
        <begin position="263"/>
        <end position="286"/>
    </location>
</feature>
<keyword evidence="10" id="KW-1185">Reference proteome</keyword>
<dbReference type="EMBL" id="LJJC01000004">
    <property type="protein sequence ID" value="KQL55469.1"/>
    <property type="molecule type" value="Genomic_DNA"/>
</dbReference>
<dbReference type="Pfam" id="PF00528">
    <property type="entry name" value="BPD_transp_1"/>
    <property type="match status" value="1"/>
</dbReference>
<dbReference type="InterPro" id="IPR035906">
    <property type="entry name" value="MetI-like_sf"/>
</dbReference>
<feature type="domain" description="ABC transmembrane type-1" evidence="8">
    <location>
        <begin position="64"/>
        <end position="282"/>
    </location>
</feature>
<dbReference type="PANTHER" id="PTHR30193:SF37">
    <property type="entry name" value="INNER MEMBRANE ABC TRANSPORTER PERMEASE PROTEIN YCJO"/>
    <property type="match status" value="1"/>
</dbReference>
<keyword evidence="4 7" id="KW-0812">Transmembrane</keyword>
<evidence type="ECO:0000313" key="10">
    <source>
        <dbReference type="Proteomes" id="UP000051888"/>
    </source>
</evidence>
<dbReference type="PATRIC" id="fig|157838.3.peg.2478"/>
<comment type="similarity">
    <text evidence="7">Belongs to the binding-protein-dependent transport system permease family.</text>
</comment>
<evidence type="ECO:0000256" key="6">
    <source>
        <dbReference type="ARBA" id="ARBA00023136"/>
    </source>
</evidence>
<name>A0A0Q3X0Q6_9BACI</name>
<accession>A0A0Q3X0Q6</accession>
<keyword evidence="3" id="KW-1003">Cell membrane</keyword>
<feature type="transmembrane region" description="Helical" evidence="7">
    <location>
        <begin position="151"/>
        <end position="174"/>
    </location>
</feature>
<feature type="transmembrane region" description="Helical" evidence="7">
    <location>
        <begin position="101"/>
        <end position="118"/>
    </location>
</feature>
<organism evidence="9 10">
    <name type="scientific">Heyndrickxia shackletonii</name>
    <dbReference type="NCBI Taxonomy" id="157838"/>
    <lineage>
        <taxon>Bacteria</taxon>
        <taxon>Bacillati</taxon>
        <taxon>Bacillota</taxon>
        <taxon>Bacilli</taxon>
        <taxon>Bacillales</taxon>
        <taxon>Bacillaceae</taxon>
        <taxon>Heyndrickxia</taxon>
    </lineage>
</organism>
<dbReference type="GO" id="GO:0005886">
    <property type="term" value="C:plasma membrane"/>
    <property type="evidence" value="ECO:0007669"/>
    <property type="project" value="UniProtKB-SubCell"/>
</dbReference>
<dbReference type="PANTHER" id="PTHR30193">
    <property type="entry name" value="ABC TRANSPORTER PERMEASE PROTEIN"/>
    <property type="match status" value="1"/>
</dbReference>
<evidence type="ECO:0000256" key="4">
    <source>
        <dbReference type="ARBA" id="ARBA00022692"/>
    </source>
</evidence>
<dbReference type="GO" id="GO:0055085">
    <property type="term" value="P:transmembrane transport"/>
    <property type="evidence" value="ECO:0007669"/>
    <property type="project" value="InterPro"/>
</dbReference>
<dbReference type="InterPro" id="IPR000515">
    <property type="entry name" value="MetI-like"/>
</dbReference>
<comment type="caution">
    <text evidence="9">The sequence shown here is derived from an EMBL/GenBank/DDBJ whole genome shotgun (WGS) entry which is preliminary data.</text>
</comment>
<dbReference type="SUPFAM" id="SSF161098">
    <property type="entry name" value="MetI-like"/>
    <property type="match status" value="1"/>
</dbReference>
<evidence type="ECO:0000313" key="9">
    <source>
        <dbReference type="EMBL" id="KQL55469.1"/>
    </source>
</evidence>
<evidence type="ECO:0000256" key="7">
    <source>
        <dbReference type="RuleBase" id="RU363032"/>
    </source>
</evidence>
<reference evidence="9 10" key="1">
    <citation type="submission" date="2015-09" db="EMBL/GenBank/DDBJ databases">
        <title>Genome sequencing project for genomic taxonomy and phylogenomics of Bacillus-like bacteria.</title>
        <authorList>
            <person name="Liu B."/>
            <person name="Wang J."/>
            <person name="Zhu Y."/>
            <person name="Liu G."/>
            <person name="Chen Q."/>
            <person name="Chen Z."/>
            <person name="Lan J."/>
            <person name="Che J."/>
            <person name="Ge C."/>
            <person name="Shi H."/>
            <person name="Pan Z."/>
            <person name="Liu X."/>
        </authorList>
    </citation>
    <scope>NUCLEOTIDE SEQUENCE [LARGE SCALE GENOMIC DNA]</scope>
    <source>
        <strain evidence="9 10">LMG 18435</strain>
    </source>
</reference>
<dbReference type="Proteomes" id="UP000051888">
    <property type="component" value="Unassembled WGS sequence"/>
</dbReference>
<sequence length="292" mass="33257">MKLHTRRTLTAYAFLTIPLLFFLSIRIFPTLYAFSLSFMTQDHSSGTLDNYKQLLQDPVFWKSVLNTGLYVIVTVPLQMAFGLIIALGIGRVRRFRWLYRMIYFLPYITSIVAVSWVWRLMYDQNTGVFNQILTWLHIPPQGFLGDPSESLLSVSAVMIWQAMGFSMLIFMAGLEAVPKHFYEAAQIDGASKWKMFWKITFPLLNPTIVFLAVTGVIQSLQSFTQIQNLTGGSAANAGGPLNSTLSIVVYMYKNAFTDFNMEYASAITVVLFIIILLVTLIQLRILNKSYEY</sequence>